<protein>
    <submittedName>
        <fullName evidence="1">Uncharacterized protein</fullName>
    </submittedName>
</protein>
<name>A0AAV8U7D6_9ROSI</name>
<dbReference type="AlphaFoldDB" id="A0AAV8U7D6"/>
<sequence length="92" mass="10833">MDLVNKFEFLPSVYSFPFLGFYRSLMCCDTDYPSTKNQITFAIVPAAYCFCFPLQPPFKGILSCLRWTRQPNLSDNRTIYTVKFYSCNRKRV</sequence>
<organism evidence="1 2">
    <name type="scientific">Erythroxylum novogranatense</name>
    <dbReference type="NCBI Taxonomy" id="1862640"/>
    <lineage>
        <taxon>Eukaryota</taxon>
        <taxon>Viridiplantae</taxon>
        <taxon>Streptophyta</taxon>
        <taxon>Embryophyta</taxon>
        <taxon>Tracheophyta</taxon>
        <taxon>Spermatophyta</taxon>
        <taxon>Magnoliopsida</taxon>
        <taxon>eudicotyledons</taxon>
        <taxon>Gunneridae</taxon>
        <taxon>Pentapetalae</taxon>
        <taxon>rosids</taxon>
        <taxon>fabids</taxon>
        <taxon>Malpighiales</taxon>
        <taxon>Erythroxylaceae</taxon>
        <taxon>Erythroxylum</taxon>
    </lineage>
</organism>
<reference evidence="1 2" key="1">
    <citation type="submission" date="2021-09" db="EMBL/GenBank/DDBJ databases">
        <title>Genomic insights and catalytic innovation underlie evolution of tropane alkaloids biosynthesis.</title>
        <authorList>
            <person name="Wang Y.-J."/>
            <person name="Tian T."/>
            <person name="Huang J.-P."/>
            <person name="Huang S.-X."/>
        </authorList>
    </citation>
    <scope>NUCLEOTIDE SEQUENCE [LARGE SCALE GENOMIC DNA]</scope>
    <source>
        <strain evidence="1">KIB-2018</strain>
        <tissue evidence="1">Leaf</tissue>
    </source>
</reference>
<dbReference type="EMBL" id="JAIWQS010000001">
    <property type="protein sequence ID" value="KAJ8775237.1"/>
    <property type="molecule type" value="Genomic_DNA"/>
</dbReference>
<proteinExistence type="predicted"/>
<keyword evidence="2" id="KW-1185">Reference proteome</keyword>
<evidence type="ECO:0000313" key="2">
    <source>
        <dbReference type="Proteomes" id="UP001159364"/>
    </source>
</evidence>
<evidence type="ECO:0000313" key="1">
    <source>
        <dbReference type="EMBL" id="KAJ8775237.1"/>
    </source>
</evidence>
<dbReference type="Proteomes" id="UP001159364">
    <property type="component" value="Linkage Group LG01"/>
</dbReference>
<comment type="caution">
    <text evidence="1">The sequence shown here is derived from an EMBL/GenBank/DDBJ whole genome shotgun (WGS) entry which is preliminary data.</text>
</comment>
<accession>A0AAV8U7D6</accession>
<gene>
    <name evidence="1" type="ORF">K2173_020241</name>
</gene>